<keyword evidence="2" id="KW-0812">Transmembrane</keyword>
<proteinExistence type="predicted"/>
<evidence type="ECO:0000256" key="1">
    <source>
        <dbReference type="SAM" id="MobiDB-lite"/>
    </source>
</evidence>
<dbReference type="SUPFAM" id="SSF81901">
    <property type="entry name" value="HCP-like"/>
    <property type="match status" value="1"/>
</dbReference>
<evidence type="ECO:0000259" key="3">
    <source>
        <dbReference type="Pfam" id="PF13248"/>
    </source>
</evidence>
<name>A0A9E2KF02_9BACE</name>
<comment type="caution">
    <text evidence="4">The sequence shown here is derived from an EMBL/GenBank/DDBJ whole genome shotgun (WGS) entry which is preliminary data.</text>
</comment>
<accession>A0A9E2KF02</accession>
<feature type="compositionally biased region" description="Polar residues" evidence="1">
    <location>
        <begin position="146"/>
        <end position="164"/>
    </location>
</feature>
<evidence type="ECO:0000256" key="2">
    <source>
        <dbReference type="SAM" id="Phobius"/>
    </source>
</evidence>
<feature type="region of interest" description="Disordered" evidence="1">
    <location>
        <begin position="218"/>
        <end position="272"/>
    </location>
</feature>
<keyword evidence="2" id="KW-0472">Membrane</keyword>
<dbReference type="Gene3D" id="1.25.40.10">
    <property type="entry name" value="Tetratricopeptide repeat domain"/>
    <property type="match status" value="1"/>
</dbReference>
<evidence type="ECO:0000313" key="5">
    <source>
        <dbReference type="Proteomes" id="UP000824236"/>
    </source>
</evidence>
<gene>
    <name evidence="4" type="ORF">H9791_00375</name>
</gene>
<dbReference type="InterPro" id="IPR059113">
    <property type="entry name" value="Znf_ribbon"/>
</dbReference>
<reference evidence="4" key="1">
    <citation type="journal article" date="2021" name="PeerJ">
        <title>Extensive microbial diversity within the chicken gut microbiome revealed by metagenomics and culture.</title>
        <authorList>
            <person name="Gilroy R."/>
            <person name="Ravi A."/>
            <person name="Getino M."/>
            <person name="Pursley I."/>
            <person name="Horton D.L."/>
            <person name="Alikhan N.F."/>
            <person name="Baker D."/>
            <person name="Gharbi K."/>
            <person name="Hall N."/>
            <person name="Watson M."/>
            <person name="Adriaenssens E.M."/>
            <person name="Foster-Nyarko E."/>
            <person name="Jarju S."/>
            <person name="Secka A."/>
            <person name="Antonio M."/>
            <person name="Oren A."/>
            <person name="Chaudhuri R.R."/>
            <person name="La Ragione R."/>
            <person name="Hildebrand F."/>
            <person name="Pallen M.J."/>
        </authorList>
    </citation>
    <scope>NUCLEOTIDE SEQUENCE</scope>
    <source>
        <strain evidence="4">B3-3758</strain>
    </source>
</reference>
<protein>
    <submittedName>
        <fullName evidence="4">Zinc-ribbon domain-containing protein</fullName>
    </submittedName>
</protein>
<dbReference type="Pfam" id="PF13248">
    <property type="entry name" value="Zn_ribbon_3"/>
    <property type="match status" value="1"/>
</dbReference>
<feature type="region of interest" description="Disordered" evidence="1">
    <location>
        <begin position="125"/>
        <end position="187"/>
    </location>
</feature>
<keyword evidence="2" id="KW-1133">Transmembrane helix</keyword>
<sequence>MNTNKFCPSCGEPVTPDMKSCPNCGEILVDEGASQTRKSEALGKAQAVMGEPESSMDGIQIGSRSNVVGDIMGRKIEAQSMTENTHTHVEANTTNSVSTSNVDNSQKVVNSNTNNVTYNIIYQNTGQAGPQMPNPGPDIPGFNPAQPKQANSMPHTVPNLNSSKGFGAKSGAASNLGGKAPDGGGNSNGSKMKIIAVCVGLVIVIGLYFALKTPGGTVSPQKEDAFKEQVEEAAENRSAEPSVAGSASGIDEAAPKASRSIPVSPKTPTPAAEKVVDSNYEKGMKAYQSKEGLEAIQYFKSSGSAESNYMLGVIYEQGCGNVATNAMMARKYYKAAAKMGSEAAKAKL</sequence>
<dbReference type="Proteomes" id="UP000824236">
    <property type="component" value="Unassembled WGS sequence"/>
</dbReference>
<reference evidence="4" key="2">
    <citation type="submission" date="2021-04" db="EMBL/GenBank/DDBJ databases">
        <authorList>
            <person name="Gilroy R."/>
        </authorList>
    </citation>
    <scope>NUCLEOTIDE SEQUENCE</scope>
    <source>
        <strain evidence="4">B3-3758</strain>
    </source>
</reference>
<feature type="domain" description="Putative zinc-ribbon" evidence="3">
    <location>
        <begin position="7"/>
        <end position="26"/>
    </location>
</feature>
<evidence type="ECO:0000313" key="4">
    <source>
        <dbReference type="EMBL" id="MBU3812951.1"/>
    </source>
</evidence>
<feature type="transmembrane region" description="Helical" evidence="2">
    <location>
        <begin position="194"/>
        <end position="211"/>
    </location>
</feature>
<feature type="compositionally biased region" description="Basic and acidic residues" evidence="1">
    <location>
        <begin position="221"/>
        <end position="238"/>
    </location>
</feature>
<organism evidence="4 5">
    <name type="scientific">Candidatus Bacteroides intestinipullorum</name>
    <dbReference type="NCBI Taxonomy" id="2838471"/>
    <lineage>
        <taxon>Bacteria</taxon>
        <taxon>Pseudomonadati</taxon>
        <taxon>Bacteroidota</taxon>
        <taxon>Bacteroidia</taxon>
        <taxon>Bacteroidales</taxon>
        <taxon>Bacteroidaceae</taxon>
        <taxon>Bacteroides</taxon>
    </lineage>
</organism>
<dbReference type="AlphaFoldDB" id="A0A9E2KF02"/>
<dbReference type="EMBL" id="JAHLFO010000003">
    <property type="protein sequence ID" value="MBU3812951.1"/>
    <property type="molecule type" value="Genomic_DNA"/>
</dbReference>
<dbReference type="InterPro" id="IPR011990">
    <property type="entry name" value="TPR-like_helical_dom_sf"/>
</dbReference>